<organism evidence="1 2">
    <name type="scientific">Solilutibacter pythonis</name>
    <dbReference type="NCBI Taxonomy" id="2483112"/>
    <lineage>
        <taxon>Bacteria</taxon>
        <taxon>Pseudomonadati</taxon>
        <taxon>Pseudomonadota</taxon>
        <taxon>Gammaproteobacteria</taxon>
        <taxon>Lysobacterales</taxon>
        <taxon>Lysobacteraceae</taxon>
        <taxon>Solilutibacter</taxon>
    </lineage>
</organism>
<name>A0A3M2I7T2_9GAMM</name>
<accession>A0A3M2I7T2</accession>
<protein>
    <recommendedName>
        <fullName evidence="3">Dicarboxylate transport domain-containing protein</fullName>
    </recommendedName>
</protein>
<comment type="caution">
    <text evidence="1">The sequence shown here is derived from an EMBL/GenBank/DDBJ whole genome shotgun (WGS) entry which is preliminary data.</text>
</comment>
<dbReference type="AlphaFoldDB" id="A0A3M2I7T2"/>
<keyword evidence="2" id="KW-1185">Reference proteome</keyword>
<evidence type="ECO:0000313" key="1">
    <source>
        <dbReference type="EMBL" id="RMH94547.1"/>
    </source>
</evidence>
<dbReference type="Proteomes" id="UP000275012">
    <property type="component" value="Unassembled WGS sequence"/>
</dbReference>
<proteinExistence type="predicted"/>
<evidence type="ECO:0000313" key="2">
    <source>
        <dbReference type="Proteomes" id="UP000275012"/>
    </source>
</evidence>
<gene>
    <name evidence="1" type="ORF">EBB59_02430</name>
</gene>
<sequence>MAVLEEVSVLLDWPAGAAAGGLRLRARRVRADDLGYRFDDLDWRCPLRPAANGGWRCEGTIAGRGGAPMRLALRLDDVRTDAVLSRGDARLALARRGATPDLTRIELTRVPVQWAAALAAQVWPAARLQRGWVDGALEIRAPARAPRHLAGTLVLRDGALQTTDAATVMQNLEGRFRLDYRTLAGHDTLSLDGALGGEALFGQTYLSLSGTPARFALNAEKTSAGGWRLPRLEWRDGGTLRADARIGFDAAGQLRELHADFSSEAAAGLRDRYLGGLLGQAGMGEVDLRGRLRGQLAFADGRLRQARAELAGVDLVDPRGRFRLRGVDGDVAFSFDAPVASMLRWRAADVLGLAFGPTTLPFQSRDGVLALQRSARLPIFGGRMDIHDLRIEPPRAADGLRMRFGLDLAGIDVGRMAKALGLPEFRGELNGEIPRVSYANDLLAFDGGLSIGVFDGTVQVTELSMERPFGTAPTLSADLDFNDLDLWRLTEVLGFGSITGRLDGRVRGLRLVNWTPVRFDALLVTDRKPGVRQRISQRAVQNISSVGDASLVGSLQGRLIGLFDDFGYARIGIRCRLENEVCAMGGLDDLAANTRRSDAAGFTIVEGAGLPRLTVVGYHRRVDWPTLLERLKAVGSGDLKPVIE</sequence>
<evidence type="ECO:0008006" key="3">
    <source>
        <dbReference type="Google" id="ProtNLM"/>
    </source>
</evidence>
<reference evidence="1 2" key="1">
    <citation type="submission" date="2018-10" db="EMBL/GenBank/DDBJ databases">
        <title>Proposal of Lysobacter pythonis sp. nov. isolated from royal pythons (Python regius).</title>
        <authorList>
            <person name="Hans-Juergen B."/>
            <person name="Huptas C."/>
            <person name="Sandra B."/>
            <person name="Igor L."/>
            <person name="Joachim S."/>
            <person name="Siegfried S."/>
            <person name="Mareike W."/>
            <person name="Peter K."/>
        </authorList>
    </citation>
    <scope>NUCLEOTIDE SEQUENCE [LARGE SCALE GENOMIC DNA]</scope>
    <source>
        <strain evidence="1 2">4284/11</strain>
    </source>
</reference>
<dbReference type="EMBL" id="RFLY01000002">
    <property type="protein sequence ID" value="RMH94547.1"/>
    <property type="molecule type" value="Genomic_DNA"/>
</dbReference>